<keyword evidence="1" id="KW-1133">Transmembrane helix</keyword>
<reference evidence="2 3" key="1">
    <citation type="submission" date="2017-09" db="EMBL/GenBank/DDBJ databases">
        <title>Depth-based differentiation of microbial function through sediment-hosted aquifers and enrichment of novel symbionts in the deep terrestrial subsurface.</title>
        <authorList>
            <person name="Probst A.J."/>
            <person name="Ladd B."/>
            <person name="Jarett J.K."/>
            <person name="Geller-Mcgrath D.E."/>
            <person name="Sieber C.M."/>
            <person name="Emerson J.B."/>
            <person name="Anantharaman K."/>
            <person name="Thomas B.C."/>
            <person name="Malmstrom R."/>
            <person name="Stieglmeier M."/>
            <person name="Klingl A."/>
            <person name="Woyke T."/>
            <person name="Ryan C.M."/>
            <person name="Banfield J.F."/>
        </authorList>
    </citation>
    <scope>NUCLEOTIDE SEQUENCE [LARGE SCALE GENOMIC DNA]</scope>
    <source>
        <strain evidence="2">CG23_combo_of_CG06-09_8_20_14_all_48_7</strain>
    </source>
</reference>
<dbReference type="Proteomes" id="UP000230392">
    <property type="component" value="Unassembled WGS sequence"/>
</dbReference>
<keyword evidence="1" id="KW-0472">Membrane</keyword>
<comment type="caution">
    <text evidence="2">The sequence shown here is derived from an EMBL/GenBank/DDBJ whole genome shotgun (WGS) entry which is preliminary data.</text>
</comment>
<sequence length="110" mass="12300">SIPHVVIPVCSKQESIGFPLTPCGNDKQYLSPAKDLAAILISLFFVTIFSFVLVNSWSGDRIGAVHAKNYVLLTTKNIDYDLRAGRPDLAQKKADACRAFLMRYQSRQIR</sequence>
<gene>
    <name evidence="2" type="ORF">COX46_02185</name>
</gene>
<accession>A0A2G9YB61</accession>
<evidence type="ECO:0000313" key="3">
    <source>
        <dbReference type="Proteomes" id="UP000230392"/>
    </source>
</evidence>
<feature type="transmembrane region" description="Helical" evidence="1">
    <location>
        <begin position="36"/>
        <end position="54"/>
    </location>
</feature>
<evidence type="ECO:0000313" key="2">
    <source>
        <dbReference type="EMBL" id="PIP16444.1"/>
    </source>
</evidence>
<organism evidence="2 3">
    <name type="scientific">bacterium (Candidatus Ratteibacteria) CG23_combo_of_CG06-09_8_20_14_all_48_7</name>
    <dbReference type="NCBI Taxonomy" id="2014292"/>
    <lineage>
        <taxon>Bacteria</taxon>
        <taxon>Candidatus Ratteibacteria</taxon>
    </lineage>
</organism>
<dbReference type="EMBL" id="PCRF01000102">
    <property type="protein sequence ID" value="PIP16444.1"/>
    <property type="molecule type" value="Genomic_DNA"/>
</dbReference>
<name>A0A2G9YB61_9BACT</name>
<protein>
    <submittedName>
        <fullName evidence="2">Uncharacterized protein</fullName>
    </submittedName>
</protein>
<proteinExistence type="predicted"/>
<evidence type="ECO:0000256" key="1">
    <source>
        <dbReference type="SAM" id="Phobius"/>
    </source>
</evidence>
<dbReference type="AlphaFoldDB" id="A0A2G9YB61"/>
<feature type="non-terminal residue" evidence="2">
    <location>
        <position position="1"/>
    </location>
</feature>
<keyword evidence="1" id="KW-0812">Transmembrane</keyword>